<dbReference type="Proteomes" id="UP000285120">
    <property type="component" value="Unassembled WGS sequence"/>
</dbReference>
<name>A0A419UZM4_9BACL</name>
<dbReference type="EMBL" id="RAPK01000010">
    <property type="protein sequence ID" value="RKD71133.1"/>
    <property type="molecule type" value="Genomic_DNA"/>
</dbReference>
<protein>
    <submittedName>
        <fullName evidence="1">Uncharacterized protein</fullName>
    </submittedName>
</protein>
<accession>A0A419UZM4</accession>
<proteinExistence type="predicted"/>
<dbReference type="AlphaFoldDB" id="A0A419UZM4"/>
<evidence type="ECO:0000313" key="1">
    <source>
        <dbReference type="EMBL" id="RKD71133.1"/>
    </source>
</evidence>
<gene>
    <name evidence="1" type="ORF">ATL39_2525</name>
</gene>
<reference evidence="1 2" key="1">
    <citation type="submission" date="2018-09" db="EMBL/GenBank/DDBJ databases">
        <title>Genomic Encyclopedia of Archaeal and Bacterial Type Strains, Phase II (KMG-II): from individual species to whole genera.</title>
        <authorList>
            <person name="Goeker M."/>
        </authorList>
    </citation>
    <scope>NUCLEOTIDE SEQUENCE [LARGE SCALE GENOMIC DNA]</scope>
    <source>
        <strain evidence="1 2">DSM 17008</strain>
    </source>
</reference>
<comment type="caution">
    <text evidence="1">The sequence shown here is derived from an EMBL/GenBank/DDBJ whole genome shotgun (WGS) entry which is preliminary data.</text>
</comment>
<evidence type="ECO:0000313" key="2">
    <source>
        <dbReference type="Proteomes" id="UP000285120"/>
    </source>
</evidence>
<sequence length="161" mass="18947">MKDQQEYVLRKSSSIFDFTIYILRNIAYRQLSDGEGLSLAIKRRWKYIDPNQFTNVKEFILGLKLLQQRLGEIQHLAEKLEEQQEIKKDGLFIICGIEAGKAGYITAYAVADGFPEQQMKQAASIMQNLYPNKNWRLYMLDSRQMQYSMNEYRHSLSSYLK</sequence>
<organism evidence="1 2">
    <name type="scientific">Sinobaca qinghaiensis</name>
    <dbReference type="NCBI Taxonomy" id="342944"/>
    <lineage>
        <taxon>Bacteria</taxon>
        <taxon>Bacillati</taxon>
        <taxon>Bacillota</taxon>
        <taxon>Bacilli</taxon>
        <taxon>Bacillales</taxon>
        <taxon>Sporolactobacillaceae</taxon>
        <taxon>Sinobaca</taxon>
    </lineage>
</organism>
<keyword evidence="2" id="KW-1185">Reference proteome</keyword>
<dbReference type="RefSeq" id="WP_120193688.1">
    <property type="nucleotide sequence ID" value="NZ_RAPK01000010.1"/>
</dbReference>